<organism evidence="1">
    <name type="scientific">Lepeophtheirus salmonis</name>
    <name type="common">Salmon louse</name>
    <name type="synonym">Caligus salmonis</name>
    <dbReference type="NCBI Taxonomy" id="72036"/>
    <lineage>
        <taxon>Eukaryota</taxon>
        <taxon>Metazoa</taxon>
        <taxon>Ecdysozoa</taxon>
        <taxon>Arthropoda</taxon>
        <taxon>Crustacea</taxon>
        <taxon>Multicrustacea</taxon>
        <taxon>Hexanauplia</taxon>
        <taxon>Copepoda</taxon>
        <taxon>Siphonostomatoida</taxon>
        <taxon>Caligidae</taxon>
        <taxon>Lepeophtheirus</taxon>
    </lineage>
</organism>
<protein>
    <submittedName>
        <fullName evidence="1">Uncharacterized protein</fullName>
    </submittedName>
</protein>
<dbReference type="EMBL" id="HACA01009037">
    <property type="protein sequence ID" value="CDW26398.1"/>
    <property type="molecule type" value="Transcribed_RNA"/>
</dbReference>
<sequence>MRLVKSSFLRISLTMLIKDR</sequence>
<evidence type="ECO:0000313" key="1">
    <source>
        <dbReference type="EMBL" id="CDW26398.1"/>
    </source>
</evidence>
<proteinExistence type="predicted"/>
<dbReference type="AlphaFoldDB" id="A0A0K2TK43"/>
<reference evidence="1" key="1">
    <citation type="submission" date="2014-05" db="EMBL/GenBank/DDBJ databases">
        <authorList>
            <person name="Chronopoulou M."/>
        </authorList>
    </citation>
    <scope>NUCLEOTIDE SEQUENCE</scope>
    <source>
        <tissue evidence="1">Whole organism</tissue>
    </source>
</reference>
<name>A0A0K2TK43_LEPSM</name>
<accession>A0A0K2TK43</accession>